<dbReference type="OMA" id="MISIGAR"/>
<name>A0A803NWD7_CANSA</name>
<reference evidence="2" key="1">
    <citation type="submission" date="2018-11" db="EMBL/GenBank/DDBJ databases">
        <authorList>
            <person name="Grassa J C."/>
        </authorList>
    </citation>
    <scope>NUCLEOTIDE SEQUENCE [LARGE SCALE GENOMIC DNA]</scope>
</reference>
<reference evidence="2" key="2">
    <citation type="submission" date="2021-03" db="UniProtKB">
        <authorList>
            <consortium name="EnsemblPlants"/>
        </authorList>
    </citation>
    <scope>IDENTIFICATION</scope>
</reference>
<dbReference type="PANTHER" id="PTHR37610">
    <property type="entry name" value="CCHC-TYPE DOMAIN-CONTAINING PROTEIN"/>
    <property type="match status" value="1"/>
</dbReference>
<dbReference type="Gramene" id="evm.model.02.2100">
    <property type="protein sequence ID" value="cds.evm.model.02.2100"/>
    <property type="gene ID" value="evm.TU.02.2100"/>
</dbReference>
<dbReference type="InterPro" id="IPR029472">
    <property type="entry name" value="Copia-like_N"/>
</dbReference>
<dbReference type="EnsemblPlants" id="evm.model.02.2100">
    <property type="protein sequence ID" value="cds.evm.model.02.2100"/>
    <property type="gene ID" value="evm.TU.02.2100"/>
</dbReference>
<evidence type="ECO:0000259" key="1">
    <source>
        <dbReference type="Pfam" id="PF14244"/>
    </source>
</evidence>
<dbReference type="EMBL" id="UZAU01000234">
    <property type="status" value="NOT_ANNOTATED_CDS"/>
    <property type="molecule type" value="Genomic_DNA"/>
</dbReference>
<evidence type="ECO:0000313" key="3">
    <source>
        <dbReference type="Proteomes" id="UP000596661"/>
    </source>
</evidence>
<dbReference type="Proteomes" id="UP000596661">
    <property type="component" value="Chromosome 2"/>
</dbReference>
<dbReference type="AlphaFoldDB" id="A0A803NWD7"/>
<dbReference type="PANTHER" id="PTHR37610:SF97">
    <property type="entry name" value="RETROTRANSPOSON GAG DOMAIN-CONTAINING PROTEIN"/>
    <property type="match status" value="1"/>
</dbReference>
<protein>
    <recommendedName>
        <fullName evidence="1">Retrotransposon Copia-like N-terminal domain-containing protein</fullName>
    </recommendedName>
</protein>
<accession>A0A803NWD7</accession>
<feature type="domain" description="Retrotransposon Copia-like N-terminal" evidence="1">
    <location>
        <begin position="48"/>
        <end position="94"/>
    </location>
</feature>
<evidence type="ECO:0000313" key="2">
    <source>
        <dbReference type="EnsemblPlants" id="cds.evm.model.02.2100"/>
    </source>
</evidence>
<sequence length="190" mass="21578">MMLLLKSILPPSHTSAEINNNPAPLPQQQPLINRPAYEDIHSPYYLSNADHPGMVLATPILTDRNFQPWCRDFMISIGARNKTPFLEGTIPKPSSNDPLNGSWLRCNQMVMSWILHSVSPEIKSSVMYLDIAAEMWNVLHNRCNQGNGPRIFELNETLTYLHQGVRWRLIDGLDWTDGSDRYHSAQSGPI</sequence>
<keyword evidence="3" id="KW-1185">Reference proteome</keyword>
<organism evidence="2 3">
    <name type="scientific">Cannabis sativa</name>
    <name type="common">Hemp</name>
    <name type="synonym">Marijuana</name>
    <dbReference type="NCBI Taxonomy" id="3483"/>
    <lineage>
        <taxon>Eukaryota</taxon>
        <taxon>Viridiplantae</taxon>
        <taxon>Streptophyta</taxon>
        <taxon>Embryophyta</taxon>
        <taxon>Tracheophyta</taxon>
        <taxon>Spermatophyta</taxon>
        <taxon>Magnoliopsida</taxon>
        <taxon>eudicotyledons</taxon>
        <taxon>Gunneridae</taxon>
        <taxon>Pentapetalae</taxon>
        <taxon>rosids</taxon>
        <taxon>fabids</taxon>
        <taxon>Rosales</taxon>
        <taxon>Cannabaceae</taxon>
        <taxon>Cannabis</taxon>
    </lineage>
</organism>
<dbReference type="Pfam" id="PF14244">
    <property type="entry name" value="Retrotran_gag_3"/>
    <property type="match status" value="1"/>
</dbReference>
<proteinExistence type="predicted"/>